<sequence length="279" mass="30332">MTTDLKVREVSVGRASPLVLIAGPCVIENEESSLRAAEAIKKIAAGLQMGFIFKSSYTKDNRSKATAYTGPGLDVGLRILEKVKREIGVPVLSDVHCRYEVDAAAEVLDVLQIPAYLSQQTSLALAVGTAGKPVNIKKGQFIGPKEMKDSIGKIEHTGNRKIMLTERGSCFGYNSLVVDMRSFPILASFGYPVIFDVTHSVRIYGTPSSESAGGEPQYVPHLARAAVAAGCDGIFIEVHEDPQQAKCDACSMLPISYLEELLKELKEIDEIVRAKRMEE</sequence>
<keyword evidence="6" id="KW-0963">Cytoplasm</keyword>
<dbReference type="NCBIfam" id="TIGR01362">
    <property type="entry name" value="KDO8P_synth"/>
    <property type="match status" value="1"/>
</dbReference>
<evidence type="ECO:0000256" key="3">
    <source>
        <dbReference type="ARBA" id="ARBA00004845"/>
    </source>
</evidence>
<dbReference type="PANTHER" id="PTHR21057">
    <property type="entry name" value="PHOSPHO-2-DEHYDRO-3-DEOXYHEPTONATE ALDOLASE"/>
    <property type="match status" value="1"/>
</dbReference>
<dbReference type="Gene3D" id="3.20.20.70">
    <property type="entry name" value="Aldolase class I"/>
    <property type="match status" value="1"/>
</dbReference>
<evidence type="ECO:0000256" key="4">
    <source>
        <dbReference type="ARBA" id="ARBA00010499"/>
    </source>
</evidence>
<keyword evidence="7 10" id="KW-0808">Transferase</keyword>
<dbReference type="UniPathway" id="UPA00357">
    <property type="reaction ID" value="UER00474"/>
</dbReference>
<evidence type="ECO:0000256" key="2">
    <source>
        <dbReference type="ARBA" id="ARBA00004756"/>
    </source>
</evidence>
<dbReference type="InterPro" id="IPR006269">
    <property type="entry name" value="KDO8P_synthase"/>
</dbReference>
<evidence type="ECO:0000256" key="8">
    <source>
        <dbReference type="ARBA" id="ARBA00049112"/>
    </source>
</evidence>
<evidence type="ECO:0000256" key="7">
    <source>
        <dbReference type="ARBA" id="ARBA00022679"/>
    </source>
</evidence>
<evidence type="ECO:0000256" key="5">
    <source>
        <dbReference type="ARBA" id="ARBA00012693"/>
    </source>
</evidence>
<comment type="similarity">
    <text evidence="4">Belongs to the KdsA family.</text>
</comment>
<proteinExistence type="inferred from homology"/>
<comment type="pathway">
    <text evidence="3">Carbohydrate biosynthesis; 3-deoxy-D-manno-octulosonate biosynthesis; 3-deoxy-D-manno-octulosonate from D-ribulose 5-phosphate: step 2/3.</text>
</comment>
<comment type="catalytic activity">
    <reaction evidence="8">
        <text>D-arabinose 5-phosphate + phosphoenolpyruvate + H2O = 3-deoxy-alpha-D-manno-2-octulosonate-8-phosphate + phosphate</text>
        <dbReference type="Rhea" id="RHEA:14053"/>
        <dbReference type="ChEBI" id="CHEBI:15377"/>
        <dbReference type="ChEBI" id="CHEBI:43474"/>
        <dbReference type="ChEBI" id="CHEBI:57693"/>
        <dbReference type="ChEBI" id="CHEBI:58702"/>
        <dbReference type="ChEBI" id="CHEBI:85985"/>
        <dbReference type="EC" id="2.5.1.55"/>
    </reaction>
</comment>
<feature type="domain" description="DAHP synthetase I/KDSA" evidence="9">
    <location>
        <begin position="9"/>
        <end position="272"/>
    </location>
</feature>
<gene>
    <name evidence="10" type="ORF">E3J62_12495</name>
</gene>
<name>A0A523UMY9_UNCT6</name>
<dbReference type="GO" id="GO:0005737">
    <property type="term" value="C:cytoplasm"/>
    <property type="evidence" value="ECO:0007669"/>
    <property type="project" value="UniProtKB-SubCell"/>
</dbReference>
<accession>A0A523UMY9</accession>
<comment type="subcellular location">
    <subcellularLocation>
        <location evidence="1">Cytoplasm</location>
    </subcellularLocation>
</comment>
<dbReference type="AlphaFoldDB" id="A0A523UMY9"/>
<evidence type="ECO:0000313" key="10">
    <source>
        <dbReference type="EMBL" id="TET43779.1"/>
    </source>
</evidence>
<dbReference type="EC" id="2.5.1.55" evidence="5"/>
<dbReference type="NCBIfam" id="NF003543">
    <property type="entry name" value="PRK05198.1"/>
    <property type="match status" value="1"/>
</dbReference>
<dbReference type="GO" id="GO:0008676">
    <property type="term" value="F:3-deoxy-8-phosphooctulonate synthase activity"/>
    <property type="evidence" value="ECO:0007669"/>
    <property type="project" value="UniProtKB-EC"/>
</dbReference>
<protein>
    <recommendedName>
        <fullName evidence="5">3-deoxy-8-phosphooctulonate synthase</fullName>
        <ecNumber evidence="5">2.5.1.55</ecNumber>
    </recommendedName>
</protein>
<reference evidence="10 11" key="1">
    <citation type="submission" date="2019-03" db="EMBL/GenBank/DDBJ databases">
        <title>Metabolic potential of uncultured bacteria and archaea associated with petroleum seepage in deep-sea sediments.</title>
        <authorList>
            <person name="Dong X."/>
            <person name="Hubert C."/>
        </authorList>
    </citation>
    <scope>NUCLEOTIDE SEQUENCE [LARGE SCALE GENOMIC DNA]</scope>
    <source>
        <strain evidence="10">E44_bin18</strain>
    </source>
</reference>
<evidence type="ECO:0000256" key="6">
    <source>
        <dbReference type="ARBA" id="ARBA00022490"/>
    </source>
</evidence>
<evidence type="ECO:0000256" key="1">
    <source>
        <dbReference type="ARBA" id="ARBA00004496"/>
    </source>
</evidence>
<evidence type="ECO:0000313" key="11">
    <source>
        <dbReference type="Proteomes" id="UP000315525"/>
    </source>
</evidence>
<dbReference type="UniPathway" id="UPA00030"/>
<comment type="caution">
    <text evidence="10">The sequence shown here is derived from an EMBL/GenBank/DDBJ whole genome shotgun (WGS) entry which is preliminary data.</text>
</comment>
<dbReference type="InterPro" id="IPR013785">
    <property type="entry name" value="Aldolase_TIM"/>
</dbReference>
<dbReference type="EMBL" id="SOJN01000148">
    <property type="protein sequence ID" value="TET43779.1"/>
    <property type="molecule type" value="Genomic_DNA"/>
</dbReference>
<dbReference type="GO" id="GO:0009103">
    <property type="term" value="P:lipopolysaccharide biosynthetic process"/>
    <property type="evidence" value="ECO:0007669"/>
    <property type="project" value="UniProtKB-UniPathway"/>
</dbReference>
<dbReference type="Pfam" id="PF00793">
    <property type="entry name" value="DAHP_synth_1"/>
    <property type="match status" value="1"/>
</dbReference>
<comment type="pathway">
    <text evidence="2">Bacterial outer membrane biogenesis; lipopolysaccharide biosynthesis.</text>
</comment>
<dbReference type="InterPro" id="IPR006218">
    <property type="entry name" value="DAHP1/KDSA"/>
</dbReference>
<evidence type="ECO:0000259" key="9">
    <source>
        <dbReference type="Pfam" id="PF00793"/>
    </source>
</evidence>
<organism evidence="10 11">
    <name type="scientific">candidate division TA06 bacterium</name>
    <dbReference type="NCBI Taxonomy" id="2250710"/>
    <lineage>
        <taxon>Bacteria</taxon>
        <taxon>Bacteria division TA06</taxon>
    </lineage>
</organism>
<dbReference type="Proteomes" id="UP000315525">
    <property type="component" value="Unassembled WGS sequence"/>
</dbReference>
<dbReference type="SUPFAM" id="SSF51569">
    <property type="entry name" value="Aldolase"/>
    <property type="match status" value="1"/>
</dbReference>